<dbReference type="RefSeq" id="WP_215091181.1">
    <property type="nucleotide sequence ID" value="NZ_JBHSFE010000010.1"/>
</dbReference>
<keyword evidence="2 4" id="KW-0238">DNA-binding</keyword>
<keyword evidence="3" id="KW-0804">Transcription</keyword>
<protein>
    <submittedName>
        <fullName evidence="6">TetR/AcrR family transcriptional regulator</fullName>
    </submittedName>
</protein>
<dbReference type="Pfam" id="PF00440">
    <property type="entry name" value="TetR_N"/>
    <property type="match status" value="1"/>
</dbReference>
<dbReference type="EMBL" id="JBHSFE010000010">
    <property type="protein sequence ID" value="MFC4608702.1"/>
    <property type="molecule type" value="Genomic_DNA"/>
</dbReference>
<dbReference type="PROSITE" id="PS50977">
    <property type="entry name" value="HTH_TETR_2"/>
    <property type="match status" value="1"/>
</dbReference>
<dbReference type="PANTHER" id="PTHR30055">
    <property type="entry name" value="HTH-TYPE TRANSCRIPTIONAL REGULATOR RUTR"/>
    <property type="match status" value="1"/>
</dbReference>
<dbReference type="Proteomes" id="UP001595993">
    <property type="component" value="Unassembled WGS sequence"/>
</dbReference>
<comment type="caution">
    <text evidence="6">The sequence shown here is derived from an EMBL/GenBank/DDBJ whole genome shotgun (WGS) entry which is preliminary data.</text>
</comment>
<proteinExistence type="predicted"/>
<dbReference type="InterPro" id="IPR009057">
    <property type="entry name" value="Homeodomain-like_sf"/>
</dbReference>
<dbReference type="InterPro" id="IPR036271">
    <property type="entry name" value="Tet_transcr_reg_TetR-rel_C_sf"/>
</dbReference>
<organism evidence="6 7">
    <name type="scientific">Streptomyces maoxianensis</name>
    <dbReference type="NCBI Taxonomy" id="1459942"/>
    <lineage>
        <taxon>Bacteria</taxon>
        <taxon>Bacillati</taxon>
        <taxon>Actinomycetota</taxon>
        <taxon>Actinomycetes</taxon>
        <taxon>Kitasatosporales</taxon>
        <taxon>Streptomycetaceae</taxon>
        <taxon>Streptomyces</taxon>
    </lineage>
</organism>
<feature type="DNA-binding region" description="H-T-H motif" evidence="4">
    <location>
        <begin position="38"/>
        <end position="57"/>
    </location>
</feature>
<dbReference type="SUPFAM" id="SSF48498">
    <property type="entry name" value="Tetracyclin repressor-like, C-terminal domain"/>
    <property type="match status" value="1"/>
</dbReference>
<reference evidence="7" key="1">
    <citation type="journal article" date="2019" name="Int. J. Syst. Evol. Microbiol.">
        <title>The Global Catalogue of Microorganisms (GCM) 10K type strain sequencing project: providing services to taxonomists for standard genome sequencing and annotation.</title>
        <authorList>
            <consortium name="The Broad Institute Genomics Platform"/>
            <consortium name="The Broad Institute Genome Sequencing Center for Infectious Disease"/>
            <person name="Wu L."/>
            <person name="Ma J."/>
        </authorList>
    </citation>
    <scope>NUCLEOTIDE SEQUENCE [LARGE SCALE GENOMIC DNA]</scope>
    <source>
        <strain evidence="7">CGMCC 4.7139</strain>
    </source>
</reference>
<dbReference type="PANTHER" id="PTHR30055:SF234">
    <property type="entry name" value="HTH-TYPE TRANSCRIPTIONAL REGULATOR BETI"/>
    <property type="match status" value="1"/>
</dbReference>
<name>A0ABV9G431_9ACTN</name>
<evidence type="ECO:0000256" key="2">
    <source>
        <dbReference type="ARBA" id="ARBA00023125"/>
    </source>
</evidence>
<evidence type="ECO:0000256" key="1">
    <source>
        <dbReference type="ARBA" id="ARBA00023015"/>
    </source>
</evidence>
<evidence type="ECO:0000313" key="6">
    <source>
        <dbReference type="EMBL" id="MFC4608702.1"/>
    </source>
</evidence>
<dbReference type="InterPro" id="IPR050109">
    <property type="entry name" value="HTH-type_TetR-like_transc_reg"/>
</dbReference>
<dbReference type="Gene3D" id="1.10.357.10">
    <property type="entry name" value="Tetracycline Repressor, domain 2"/>
    <property type="match status" value="1"/>
</dbReference>
<feature type="domain" description="HTH tetR-type" evidence="5">
    <location>
        <begin position="14"/>
        <end position="75"/>
    </location>
</feature>
<dbReference type="SUPFAM" id="SSF46689">
    <property type="entry name" value="Homeodomain-like"/>
    <property type="match status" value="1"/>
</dbReference>
<dbReference type="InterPro" id="IPR001647">
    <property type="entry name" value="HTH_TetR"/>
</dbReference>
<sequence length="204" mass="21827">MAQHAERTVRADALRNREAVLAAADALFAASSSPHSVSMDDIAAAAGVGKGTLFRRFGDRAGLIGAVIASRLEPLQQAVREAQDAAGSSPRQRVLDLLDASLRFKIENRNLMSAAEDAGLSSPYQAGHYDWWHEILRVALDQVPGVHDADFTAHALLAAIRADLVAHLIDDQKRTPEGLRSSLAAYIDNVLGNSSDPLGTRNEA</sequence>
<evidence type="ECO:0000256" key="3">
    <source>
        <dbReference type="ARBA" id="ARBA00023163"/>
    </source>
</evidence>
<gene>
    <name evidence="6" type="ORF">ACFO9E_12840</name>
</gene>
<evidence type="ECO:0000313" key="7">
    <source>
        <dbReference type="Proteomes" id="UP001595993"/>
    </source>
</evidence>
<evidence type="ECO:0000256" key="4">
    <source>
        <dbReference type="PROSITE-ProRule" id="PRU00335"/>
    </source>
</evidence>
<accession>A0ABV9G431</accession>
<evidence type="ECO:0000259" key="5">
    <source>
        <dbReference type="PROSITE" id="PS50977"/>
    </source>
</evidence>
<keyword evidence="7" id="KW-1185">Reference proteome</keyword>
<keyword evidence="1" id="KW-0805">Transcription regulation</keyword>